<evidence type="ECO:0000256" key="6">
    <source>
        <dbReference type="SAM" id="Phobius"/>
    </source>
</evidence>
<comment type="subcellular location">
    <subcellularLocation>
        <location evidence="1">Cell membrane</location>
        <topology evidence="1">Multi-pass membrane protein</topology>
    </subcellularLocation>
</comment>
<keyword evidence="2" id="KW-1003">Cell membrane</keyword>
<keyword evidence="8" id="KW-1185">Reference proteome</keyword>
<evidence type="ECO:0000256" key="3">
    <source>
        <dbReference type="ARBA" id="ARBA00022692"/>
    </source>
</evidence>
<gene>
    <name evidence="7" type="ORF">K1X15_05910</name>
</gene>
<evidence type="ECO:0000313" key="8">
    <source>
        <dbReference type="Proteomes" id="UP000825799"/>
    </source>
</evidence>
<dbReference type="EMBL" id="CP080590">
    <property type="protein sequence ID" value="QYO78093.1"/>
    <property type="molecule type" value="Genomic_DNA"/>
</dbReference>
<evidence type="ECO:0000256" key="5">
    <source>
        <dbReference type="ARBA" id="ARBA00023136"/>
    </source>
</evidence>
<protein>
    <submittedName>
        <fullName evidence="7">LptF/LptG family permease</fullName>
    </submittedName>
</protein>
<dbReference type="InterPro" id="IPR005495">
    <property type="entry name" value="LptG/LptF_permease"/>
</dbReference>
<feature type="transmembrane region" description="Helical" evidence="6">
    <location>
        <begin position="268"/>
        <end position="289"/>
    </location>
</feature>
<sequence length="357" mass="38699">MINRIDIVVLTRLSSRIAATVFIFYGLIALVESLDTWRFNFVAEQRGLHMAIVMVAMSAVRWTIKTLPVTVLMGAILGLVDLKLRHELTVIKTSGISIWRVLRAPVLVLIAASFLIALGAETLSTQINRELAPTPPGQTAQLTPPGEIWLEQRGEGAHYVLMARNMSQGGALLADVTLFHLEGSDLPRLEAPEAILEAGQWRFPTATVRVPDGPARTLRDVLVPTTSRPAEISLKLASTEDMTFFELARLLQRGISDPSVRSATAMRLIKLLALPLVLTGSLLIAFAFTAGYNRRTQFGPAVLYGVVLGFIVFIITEMADRAGSTGVVDPVFAAVGPAVVAIVIGVSVLLRKEDGWT</sequence>
<reference evidence="7 8" key="1">
    <citation type="submission" date="2021-08" db="EMBL/GenBank/DDBJ databases">
        <title>Devosia salina sp. nov., isolated from the South China Sea sediment.</title>
        <authorList>
            <person name="Zhou Z."/>
        </authorList>
    </citation>
    <scope>NUCLEOTIDE SEQUENCE [LARGE SCALE GENOMIC DNA]</scope>
    <source>
        <strain evidence="7 8">SCS-3</strain>
    </source>
</reference>
<feature type="transmembrane region" description="Helical" evidence="6">
    <location>
        <begin position="331"/>
        <end position="350"/>
    </location>
</feature>
<organism evidence="7 8">
    <name type="scientific">Devosia salina</name>
    <dbReference type="NCBI Taxonomy" id="2860336"/>
    <lineage>
        <taxon>Bacteria</taxon>
        <taxon>Pseudomonadati</taxon>
        <taxon>Pseudomonadota</taxon>
        <taxon>Alphaproteobacteria</taxon>
        <taxon>Hyphomicrobiales</taxon>
        <taxon>Devosiaceae</taxon>
        <taxon>Devosia</taxon>
    </lineage>
</organism>
<dbReference type="PANTHER" id="PTHR33529">
    <property type="entry name" value="SLR0882 PROTEIN-RELATED"/>
    <property type="match status" value="1"/>
</dbReference>
<evidence type="ECO:0000256" key="4">
    <source>
        <dbReference type="ARBA" id="ARBA00022989"/>
    </source>
</evidence>
<name>A0ABX8WIB9_9HYPH</name>
<feature type="transmembrane region" description="Helical" evidence="6">
    <location>
        <begin position="7"/>
        <end position="31"/>
    </location>
</feature>
<accession>A0ABX8WIB9</accession>
<keyword evidence="5 6" id="KW-0472">Membrane</keyword>
<keyword evidence="3 6" id="KW-0812">Transmembrane</keyword>
<dbReference type="Pfam" id="PF03739">
    <property type="entry name" value="LptF_LptG"/>
    <property type="match status" value="1"/>
</dbReference>
<evidence type="ECO:0000313" key="7">
    <source>
        <dbReference type="EMBL" id="QYO78093.1"/>
    </source>
</evidence>
<dbReference type="RefSeq" id="WP_220306573.1">
    <property type="nucleotide sequence ID" value="NZ_CP080590.1"/>
</dbReference>
<feature type="transmembrane region" description="Helical" evidence="6">
    <location>
        <begin position="51"/>
        <end position="80"/>
    </location>
</feature>
<keyword evidence="4 6" id="KW-1133">Transmembrane helix</keyword>
<dbReference type="PANTHER" id="PTHR33529:SF2">
    <property type="entry name" value="LIPOPOLYSACCHARIDE EXPORT SYSTEM PERMEASE PROTEIN LPTG"/>
    <property type="match status" value="1"/>
</dbReference>
<feature type="transmembrane region" description="Helical" evidence="6">
    <location>
        <begin position="301"/>
        <end position="319"/>
    </location>
</feature>
<evidence type="ECO:0000256" key="1">
    <source>
        <dbReference type="ARBA" id="ARBA00004651"/>
    </source>
</evidence>
<evidence type="ECO:0000256" key="2">
    <source>
        <dbReference type="ARBA" id="ARBA00022475"/>
    </source>
</evidence>
<feature type="transmembrane region" description="Helical" evidence="6">
    <location>
        <begin position="101"/>
        <end position="120"/>
    </location>
</feature>
<dbReference type="Proteomes" id="UP000825799">
    <property type="component" value="Chromosome"/>
</dbReference>
<proteinExistence type="predicted"/>